<dbReference type="GO" id="GO:0004514">
    <property type="term" value="F:nicotinate-nucleotide diphosphorylase (carboxylating) activity"/>
    <property type="evidence" value="ECO:0007669"/>
    <property type="project" value="UniProtKB-EC"/>
</dbReference>
<dbReference type="AlphaFoldDB" id="A0A6J6LCJ5"/>
<feature type="domain" description="Quinolinate phosphoribosyl transferase N-terminal" evidence="8">
    <location>
        <begin position="44"/>
        <end position="131"/>
    </location>
</feature>
<evidence type="ECO:0000259" key="8">
    <source>
        <dbReference type="Pfam" id="PF02749"/>
    </source>
</evidence>
<dbReference type="GO" id="GO:0034213">
    <property type="term" value="P:quinolinate catabolic process"/>
    <property type="evidence" value="ECO:0007669"/>
    <property type="project" value="TreeGrafter"/>
</dbReference>
<dbReference type="Gene3D" id="3.90.1170.20">
    <property type="entry name" value="Quinolinate phosphoribosyl transferase, N-terminal domain"/>
    <property type="match status" value="1"/>
</dbReference>
<dbReference type="UniPathway" id="UPA00253">
    <property type="reaction ID" value="UER00331"/>
</dbReference>
<evidence type="ECO:0000256" key="2">
    <source>
        <dbReference type="ARBA" id="ARBA00009400"/>
    </source>
</evidence>
<dbReference type="FunFam" id="3.20.20.70:FF:000030">
    <property type="entry name" value="Nicotinate-nucleotide pyrophosphorylase, carboxylating"/>
    <property type="match status" value="1"/>
</dbReference>
<comment type="similarity">
    <text evidence="2">Belongs to the NadC/ModD family.</text>
</comment>
<gene>
    <name evidence="9" type="ORF">UFOPK2282_00438</name>
</gene>
<dbReference type="GO" id="GO:0005737">
    <property type="term" value="C:cytoplasm"/>
    <property type="evidence" value="ECO:0007669"/>
    <property type="project" value="TreeGrafter"/>
</dbReference>
<name>A0A6J6LCJ5_9ZZZZ</name>
<dbReference type="InterPro" id="IPR002638">
    <property type="entry name" value="Quinolinate_PRibosylTrfase_C"/>
</dbReference>
<reference evidence="9" key="1">
    <citation type="submission" date="2020-05" db="EMBL/GenBank/DDBJ databases">
        <authorList>
            <person name="Chiriac C."/>
            <person name="Salcher M."/>
            <person name="Ghai R."/>
            <person name="Kavagutti S V."/>
        </authorList>
    </citation>
    <scope>NUCLEOTIDE SEQUENCE</scope>
</reference>
<dbReference type="InterPro" id="IPR013785">
    <property type="entry name" value="Aldolase_TIM"/>
</dbReference>
<dbReference type="Pfam" id="PF01729">
    <property type="entry name" value="QRPTase_C"/>
    <property type="match status" value="1"/>
</dbReference>
<evidence type="ECO:0000313" key="9">
    <source>
        <dbReference type="EMBL" id="CAB4659416.1"/>
    </source>
</evidence>
<dbReference type="InterPro" id="IPR027277">
    <property type="entry name" value="NadC/ModD"/>
</dbReference>
<evidence type="ECO:0000256" key="5">
    <source>
        <dbReference type="ARBA" id="ARBA00022676"/>
    </source>
</evidence>
<evidence type="ECO:0000259" key="7">
    <source>
        <dbReference type="Pfam" id="PF01729"/>
    </source>
</evidence>
<dbReference type="InterPro" id="IPR004393">
    <property type="entry name" value="NadC"/>
</dbReference>
<dbReference type="PANTHER" id="PTHR32179:SF3">
    <property type="entry name" value="NICOTINATE-NUCLEOTIDE PYROPHOSPHORYLASE [CARBOXYLATING]"/>
    <property type="match status" value="1"/>
</dbReference>
<dbReference type="InterPro" id="IPR036068">
    <property type="entry name" value="Nicotinate_pribotase-like_C"/>
</dbReference>
<dbReference type="PIRSF" id="PIRSF006250">
    <property type="entry name" value="NadC_ModD"/>
    <property type="match status" value="1"/>
</dbReference>
<keyword evidence="4" id="KW-0662">Pyridine nucleotide biosynthesis</keyword>
<dbReference type="SUPFAM" id="SSF51690">
    <property type="entry name" value="Nicotinate/Quinolinate PRTase C-terminal domain-like"/>
    <property type="match status" value="1"/>
</dbReference>
<sequence length="302" mass="31599">MTAHKSKVFGPTISQMLIDARLNPVALETLINLAVEEDLDGGVDVTTVATVPADQIAVLDLCARKGGVIAGVPVAAAVFMTVCGDENVEIEFGAHDGEVVEAGRVVISVRAATHELLHAQRPALNFLGHLSGIATATRVWVDEVVGTGAAIRDTRKTTPGMRTLEKYAVRCGGGVNHRMTLSDAALVKDNHVLAAGGVAEAFNLVRQNFPGVPVEVEVDSIQQLDDVLEAGADLVLLDNFTTEQMLDAVARTKGRARLEASGGLSLEVAREVAATGVDYLAVGALTHSAPVLDIGADLRTES</sequence>
<dbReference type="InterPro" id="IPR022412">
    <property type="entry name" value="Quinolinate_PRibosylTrfase_N"/>
</dbReference>
<dbReference type="NCBIfam" id="TIGR00078">
    <property type="entry name" value="nadC"/>
    <property type="match status" value="1"/>
</dbReference>
<dbReference type="EC" id="2.4.2.19" evidence="3"/>
<dbReference type="GO" id="GO:0009435">
    <property type="term" value="P:NAD+ biosynthetic process"/>
    <property type="evidence" value="ECO:0007669"/>
    <property type="project" value="UniProtKB-UniPathway"/>
</dbReference>
<dbReference type="PANTHER" id="PTHR32179">
    <property type="entry name" value="NICOTINATE-NUCLEOTIDE PYROPHOSPHORYLASE [CARBOXYLATING]"/>
    <property type="match status" value="1"/>
</dbReference>
<dbReference type="EMBL" id="CAEZWR010000036">
    <property type="protein sequence ID" value="CAB4659416.1"/>
    <property type="molecule type" value="Genomic_DNA"/>
</dbReference>
<organism evidence="9">
    <name type="scientific">freshwater metagenome</name>
    <dbReference type="NCBI Taxonomy" id="449393"/>
    <lineage>
        <taxon>unclassified sequences</taxon>
        <taxon>metagenomes</taxon>
        <taxon>ecological metagenomes</taxon>
    </lineage>
</organism>
<feature type="domain" description="Quinolinate phosphoribosyl transferase C-terminal" evidence="7">
    <location>
        <begin position="133"/>
        <end position="295"/>
    </location>
</feature>
<dbReference type="InterPro" id="IPR037128">
    <property type="entry name" value="Quinolinate_PRibosylTase_N_sf"/>
</dbReference>
<comment type="pathway">
    <text evidence="1">Cofactor biosynthesis; NAD(+) biosynthesis; nicotinate D-ribonucleotide from quinolinate: step 1/1.</text>
</comment>
<dbReference type="Pfam" id="PF02749">
    <property type="entry name" value="QRPTase_N"/>
    <property type="match status" value="1"/>
</dbReference>
<accession>A0A6J6LCJ5</accession>
<evidence type="ECO:0000256" key="3">
    <source>
        <dbReference type="ARBA" id="ARBA00011944"/>
    </source>
</evidence>
<keyword evidence="6" id="KW-0808">Transferase</keyword>
<evidence type="ECO:0000256" key="4">
    <source>
        <dbReference type="ARBA" id="ARBA00022642"/>
    </source>
</evidence>
<evidence type="ECO:0000256" key="6">
    <source>
        <dbReference type="ARBA" id="ARBA00022679"/>
    </source>
</evidence>
<dbReference type="CDD" id="cd01572">
    <property type="entry name" value="QPRTase"/>
    <property type="match status" value="1"/>
</dbReference>
<evidence type="ECO:0000256" key="1">
    <source>
        <dbReference type="ARBA" id="ARBA00004893"/>
    </source>
</evidence>
<dbReference type="Gene3D" id="3.20.20.70">
    <property type="entry name" value="Aldolase class I"/>
    <property type="match status" value="1"/>
</dbReference>
<dbReference type="SUPFAM" id="SSF54675">
    <property type="entry name" value="Nicotinate/Quinolinate PRTase N-terminal domain-like"/>
    <property type="match status" value="1"/>
</dbReference>
<proteinExistence type="inferred from homology"/>
<keyword evidence="5" id="KW-0328">Glycosyltransferase</keyword>
<protein>
    <recommendedName>
        <fullName evidence="3">nicotinate-nucleotide diphosphorylase (carboxylating)</fullName>
        <ecNumber evidence="3">2.4.2.19</ecNumber>
    </recommendedName>
</protein>